<keyword evidence="6" id="KW-0808">Transferase</keyword>
<dbReference type="Pfam" id="PF00078">
    <property type="entry name" value="RVT_1"/>
    <property type="match status" value="1"/>
</dbReference>
<feature type="domain" description="Zinc knuckle CX2CX4HX4C" evidence="5">
    <location>
        <begin position="199"/>
        <end position="243"/>
    </location>
</feature>
<dbReference type="SUPFAM" id="SSF56219">
    <property type="entry name" value="DNase I-like"/>
    <property type="match status" value="1"/>
</dbReference>
<feature type="domain" description="Reverse transcriptase" evidence="2">
    <location>
        <begin position="1124"/>
        <end position="1273"/>
    </location>
</feature>
<evidence type="ECO:0000259" key="4">
    <source>
        <dbReference type="Pfam" id="PF14111"/>
    </source>
</evidence>
<proteinExistence type="predicted"/>
<dbReference type="Pfam" id="PF03372">
    <property type="entry name" value="Exo_endo_phos"/>
    <property type="match status" value="1"/>
</dbReference>
<feature type="domain" description="Endonuclease/exonuclease/phosphatase" evidence="3">
    <location>
        <begin position="698"/>
        <end position="867"/>
    </location>
</feature>
<feature type="domain" description="DUF4283" evidence="4">
    <location>
        <begin position="60"/>
        <end position="143"/>
    </location>
</feature>
<dbReference type="InterPro" id="IPR040256">
    <property type="entry name" value="At4g02000-like"/>
</dbReference>
<dbReference type="InterPro" id="IPR036691">
    <property type="entry name" value="Endo/exonu/phosph_ase_sf"/>
</dbReference>
<feature type="compositionally biased region" description="Acidic residues" evidence="1">
    <location>
        <begin position="14"/>
        <end position="26"/>
    </location>
</feature>
<feature type="region of interest" description="Disordered" evidence="1">
    <location>
        <begin position="497"/>
        <end position="519"/>
    </location>
</feature>
<reference evidence="6" key="1">
    <citation type="submission" date="2020-09" db="EMBL/GenBank/DDBJ databases">
        <title>Genome-Enabled Discovery of Anthraquinone Biosynthesis in Senna tora.</title>
        <authorList>
            <person name="Kang S.-H."/>
            <person name="Pandey R.P."/>
            <person name="Lee C.-M."/>
            <person name="Sim J.-S."/>
            <person name="Jeong J.-T."/>
            <person name="Choi B.-S."/>
            <person name="Jung M."/>
            <person name="Ginzburg D."/>
            <person name="Zhao K."/>
            <person name="Won S.Y."/>
            <person name="Oh T.-J."/>
            <person name="Yu Y."/>
            <person name="Kim N.-H."/>
            <person name="Lee O.R."/>
            <person name="Lee T.-H."/>
            <person name="Bashyal P."/>
            <person name="Kim T.-S."/>
            <person name="Lee W.-H."/>
            <person name="Kawkins C."/>
            <person name="Kim C.-K."/>
            <person name="Kim J.S."/>
            <person name="Ahn B.O."/>
            <person name="Rhee S.Y."/>
            <person name="Sohng J.K."/>
        </authorList>
    </citation>
    <scope>NUCLEOTIDE SEQUENCE</scope>
    <source>
        <tissue evidence="6">Leaf</tissue>
    </source>
</reference>
<dbReference type="Proteomes" id="UP000634136">
    <property type="component" value="Unassembled WGS sequence"/>
</dbReference>
<sequence length="1290" mass="149757">MSLNPREIGWVESSDSEQGEEVEEMRDLENAPNPISPPPTRDARGPILRVQLETIEANRDYWAHCLIGELIDARQFPVRRLQHALNHAWRLQGRVTVMGREDNSYVIHFERMEDLYYIHAEGPWSVHGALFHLINWRPNLAITEVPLWVQLWGLPLEYQIPHVARKLAQIAGDIMEVDWAPVTPRNIRFMRVRVMVPINKPLVMGLLLRLDNEIHIWIRFRYERIFKFCRSCGRIGHTYPRCDWPEDYATTVLTEQMATIRDELGVEMGIQPSRIHFVNEARAFVNRDHRRSTHVVSYQTMIGPEYYPLNAPAVEFDFDQFAVVVTTTVIEEVSTLDDETDEDGDFLLLPFHIQVPEFGPEDMEVVWDEELVIQEPITDLPELNDADPEIRDMAERFSLNKPQQCMYPLPGVRLSDQGLLENTNEFMLRWVELEPREYGITNAKFDWELPPSENRALSQTWWDLQSYDASNNAPKDIFMIGETNYQWTTPMHRPWRNSTFERGESSSTNANANVTDPLNSHDNSPTVNDLELIVQPFLYPPSEQGITNNVNSESSHMADHLTQEAMNEINDFTNANMTVMGAEMGFWVVDNAPEEAAAENEQNSYWLAPIKQLPDLSQTEEFPILVQARDHLRGIEASRKRRFDSIEELRAEMLKKGHSEPIVISMMGHLKRKRNRTLQHYLPLSDEPGGLACTSTVSRLKQLIVNHSPDILFLQETICNEAKVMQKIKWSDFEYVECVDPKGKSGGLALCWKKTVKLTIVDKTPNWIHGTRQLPWIIFGDFNQIRKASEKLSRCSTSRGSEDFDNFINQSTLIDIPSKGPLFTWSNNRHSEDLVWEKLDRFLSNIKWADIYLNSLVDVMPIAASDHAPILLTTHPNITNGRKPFYFELMWLDFKDGKATIENAWKMQCAGSQAYRVIQKLKNTEKELRQWNRTRVGNIQQQIKDTEANLLHIQETIHHTRDFQREHAERKQLQFYLKCEHTMWAQRAKQLWLKHRDNNTRYFHAIVNMRRKKNRMSGIMDPMGNWITNQEDLKSMSMQYFQNLFQNSAMTDRATLKQYVTNANLTKLTSEQVHILNKPFTKIEIETVVFQMEGSKSPGPDGFATKFYQELWPTVEDDVTNMVASFLQRGFMLQISDSIIMASEILHYHRKIKKAKSFWGVMKVDIFKAYDKLSWHFLEEVLLAHGFPQHWIQLIMQCVTTTTCNVLINGRLTQVFKPHAGLRQGDPISPYLFIMCMNVLSNLFTQAHQQGTIKGIKIGRNAPPINHLFFADDRFSRRILTVASMLRTFG</sequence>
<dbReference type="SUPFAM" id="SSF56672">
    <property type="entry name" value="DNA/RNA polymerases"/>
    <property type="match status" value="1"/>
</dbReference>
<dbReference type="InterPro" id="IPR043502">
    <property type="entry name" value="DNA/RNA_pol_sf"/>
</dbReference>
<organism evidence="6 7">
    <name type="scientific">Senna tora</name>
    <dbReference type="NCBI Taxonomy" id="362788"/>
    <lineage>
        <taxon>Eukaryota</taxon>
        <taxon>Viridiplantae</taxon>
        <taxon>Streptophyta</taxon>
        <taxon>Embryophyta</taxon>
        <taxon>Tracheophyta</taxon>
        <taxon>Spermatophyta</taxon>
        <taxon>Magnoliopsida</taxon>
        <taxon>eudicotyledons</taxon>
        <taxon>Gunneridae</taxon>
        <taxon>Pentapetalae</taxon>
        <taxon>rosids</taxon>
        <taxon>fabids</taxon>
        <taxon>Fabales</taxon>
        <taxon>Fabaceae</taxon>
        <taxon>Caesalpinioideae</taxon>
        <taxon>Cassia clade</taxon>
        <taxon>Senna</taxon>
    </lineage>
</organism>
<feature type="compositionally biased region" description="Polar residues" evidence="1">
    <location>
        <begin position="505"/>
        <end position="519"/>
    </location>
</feature>
<dbReference type="Pfam" id="PF14392">
    <property type="entry name" value="zf-CCHC_4"/>
    <property type="match status" value="1"/>
</dbReference>
<gene>
    <name evidence="6" type="ORF">G2W53_037085</name>
</gene>
<keyword evidence="7" id="KW-1185">Reference proteome</keyword>
<evidence type="ECO:0000313" key="7">
    <source>
        <dbReference type="Proteomes" id="UP000634136"/>
    </source>
</evidence>
<dbReference type="GO" id="GO:0003964">
    <property type="term" value="F:RNA-directed DNA polymerase activity"/>
    <property type="evidence" value="ECO:0007669"/>
    <property type="project" value="UniProtKB-KW"/>
</dbReference>
<keyword evidence="6" id="KW-0548">Nucleotidyltransferase</keyword>
<evidence type="ECO:0000259" key="5">
    <source>
        <dbReference type="Pfam" id="PF14392"/>
    </source>
</evidence>
<dbReference type="Pfam" id="PF14111">
    <property type="entry name" value="DUF4283"/>
    <property type="match status" value="1"/>
</dbReference>
<protein>
    <submittedName>
        <fullName evidence="6">Reverse transcriptase</fullName>
    </submittedName>
</protein>
<accession>A0A834SV92</accession>
<dbReference type="InterPro" id="IPR025558">
    <property type="entry name" value="DUF4283"/>
</dbReference>
<dbReference type="PANTHER" id="PTHR31286">
    <property type="entry name" value="GLYCINE-RICH CELL WALL STRUCTURAL PROTEIN 1.8-LIKE"/>
    <property type="match status" value="1"/>
</dbReference>
<evidence type="ECO:0000256" key="1">
    <source>
        <dbReference type="SAM" id="MobiDB-lite"/>
    </source>
</evidence>
<evidence type="ECO:0000259" key="3">
    <source>
        <dbReference type="Pfam" id="PF03372"/>
    </source>
</evidence>
<dbReference type="PANTHER" id="PTHR31286:SF167">
    <property type="entry name" value="OS09G0268800 PROTEIN"/>
    <property type="match status" value="1"/>
</dbReference>
<feature type="region of interest" description="Disordered" evidence="1">
    <location>
        <begin position="1"/>
        <end position="43"/>
    </location>
</feature>
<dbReference type="InterPro" id="IPR005135">
    <property type="entry name" value="Endo/exonuclease/phosphatase"/>
</dbReference>
<dbReference type="InterPro" id="IPR000477">
    <property type="entry name" value="RT_dom"/>
</dbReference>
<evidence type="ECO:0000259" key="2">
    <source>
        <dbReference type="Pfam" id="PF00078"/>
    </source>
</evidence>
<dbReference type="Gene3D" id="3.60.10.10">
    <property type="entry name" value="Endonuclease/exonuclease/phosphatase"/>
    <property type="match status" value="2"/>
</dbReference>
<keyword evidence="6" id="KW-0695">RNA-directed DNA polymerase</keyword>
<name>A0A834SV92_9FABA</name>
<evidence type="ECO:0000313" key="6">
    <source>
        <dbReference type="EMBL" id="KAF7810342.1"/>
    </source>
</evidence>
<dbReference type="EMBL" id="JAAIUW010000011">
    <property type="protein sequence ID" value="KAF7810342.1"/>
    <property type="molecule type" value="Genomic_DNA"/>
</dbReference>
<comment type="caution">
    <text evidence="6">The sequence shown here is derived from an EMBL/GenBank/DDBJ whole genome shotgun (WGS) entry which is preliminary data.</text>
</comment>
<dbReference type="InterPro" id="IPR025836">
    <property type="entry name" value="Zn_knuckle_CX2CX4HX4C"/>
</dbReference>
<dbReference type="OrthoDB" id="686933at2759"/>